<dbReference type="CDD" id="cd15489">
    <property type="entry name" value="PHD_SF"/>
    <property type="match status" value="1"/>
</dbReference>
<keyword evidence="9" id="KW-1185">Reference proteome</keyword>
<dbReference type="GO" id="GO:0004601">
    <property type="term" value="F:peroxidase activity"/>
    <property type="evidence" value="ECO:0007669"/>
    <property type="project" value="InterPro"/>
</dbReference>
<keyword evidence="1" id="KW-0479">Metal-binding</keyword>
<evidence type="ECO:0000259" key="7">
    <source>
        <dbReference type="Pfam" id="PF22778"/>
    </source>
</evidence>
<dbReference type="GeneID" id="14920155"/>
<evidence type="ECO:0000259" key="5">
    <source>
        <dbReference type="Pfam" id="PF00628"/>
    </source>
</evidence>
<feature type="transmembrane region" description="Helical" evidence="4">
    <location>
        <begin position="583"/>
        <end position="608"/>
    </location>
</feature>
<evidence type="ECO:0000313" key="8">
    <source>
        <dbReference type="EMBL" id="ELR19377.1"/>
    </source>
</evidence>
<dbReference type="EMBL" id="KB007933">
    <property type="protein sequence ID" value="ELR19377.1"/>
    <property type="molecule type" value="Genomic_DNA"/>
</dbReference>
<dbReference type="PANTHER" id="PTHR34599:SF2">
    <property type="entry name" value="TRAF-TYPE DOMAIN-CONTAINING PROTEIN"/>
    <property type="match status" value="1"/>
</dbReference>
<keyword evidence="3" id="KW-0862">Zinc</keyword>
<dbReference type="InterPro" id="IPR052559">
    <property type="entry name" value="V-haloperoxidase"/>
</dbReference>
<dbReference type="SUPFAM" id="SSF48317">
    <property type="entry name" value="Acid phosphatase/Vanadium-dependent haloperoxidase"/>
    <property type="match status" value="1"/>
</dbReference>
<dbReference type="GO" id="GO:0008270">
    <property type="term" value="F:zinc ion binding"/>
    <property type="evidence" value="ECO:0007669"/>
    <property type="project" value="UniProtKB-KW"/>
</dbReference>
<dbReference type="InterPro" id="IPR011011">
    <property type="entry name" value="Znf_FYVE_PHD"/>
</dbReference>
<dbReference type="RefSeq" id="XP_004341462.1">
    <property type="nucleotide sequence ID" value="XM_004341414.1"/>
</dbReference>
<dbReference type="KEGG" id="acan:ACA1_266020"/>
<dbReference type="CDD" id="cd03398">
    <property type="entry name" value="PAP2_haloperoxidase"/>
    <property type="match status" value="1"/>
</dbReference>
<dbReference type="InterPro" id="IPR036938">
    <property type="entry name" value="PAP2/HPO_sf"/>
</dbReference>
<dbReference type="AlphaFoldDB" id="L8H2B2"/>
<gene>
    <name evidence="8" type="ORF">ACA1_266020</name>
</gene>
<dbReference type="Gene3D" id="3.30.40.10">
    <property type="entry name" value="Zinc/RING finger domain, C3HC4 (zinc finger)"/>
    <property type="match status" value="1"/>
</dbReference>
<dbReference type="InterPro" id="IPR016119">
    <property type="entry name" value="Br/Cl_peroxidase_C"/>
</dbReference>
<dbReference type="OMA" id="KMIAEYW"/>
<protein>
    <submittedName>
        <fullName evidence="8">Hemolysintype calcium-binding region, putative</fullName>
    </submittedName>
</protein>
<dbReference type="InterPro" id="IPR049283">
    <property type="entry name" value="DUF6851"/>
</dbReference>
<feature type="domain" description="PHD-type" evidence="5">
    <location>
        <begin position="1"/>
        <end position="34"/>
    </location>
</feature>
<dbReference type="VEuPathDB" id="AmoebaDB:ACA1_266020"/>
<feature type="domain" description="Vanadium-dependent haloperoxidase NapH1-like second helical-bundle" evidence="7">
    <location>
        <begin position="370"/>
        <end position="485"/>
    </location>
</feature>
<dbReference type="Gene3D" id="1.10.606.10">
    <property type="entry name" value="Vanadium-containing Chloroperoxidase, domain 2"/>
    <property type="match status" value="1"/>
</dbReference>
<keyword evidence="4" id="KW-1133">Transmembrane helix</keyword>
<dbReference type="Pfam" id="PF21167">
    <property type="entry name" value="DUF6851"/>
    <property type="match status" value="1"/>
</dbReference>
<evidence type="ECO:0000256" key="3">
    <source>
        <dbReference type="ARBA" id="ARBA00022833"/>
    </source>
</evidence>
<evidence type="ECO:0000313" key="9">
    <source>
        <dbReference type="Proteomes" id="UP000011083"/>
    </source>
</evidence>
<name>L8H2B2_ACACF</name>
<dbReference type="PANTHER" id="PTHR34599">
    <property type="entry name" value="PEROXIDASE-RELATED"/>
    <property type="match status" value="1"/>
</dbReference>
<sequence>MFQCDACQRWFHLKCQGTAKSEVQPGVLFFCRACERNRAAMCPRSTLLLQAALCVVLALAFSGGVTRVEAADNIALQWYELQDRVLFAPLGSGPVRGPNRATAVGQSRAIFLLTSAVYDAWAVYDSKAIPSTYRYEQSKVPRMRGSSADINKAISYAAYRLFEFMHVEEPLVLEAAKAKLQSLGYDPAVNGTDTKTPAGVGNFLAARIIGAARLDGTNSEGDHPGSIHPNEPYADYRHAPGQIHGLVTAPTYPNYQPMNAPKSLEEIKNDPCKGINSLDHWTPLKEDDGTVQEFNVVMPGPPMPNTAREAEFRQQFFDLFAYSANLTDVQKVDAEFWAYASGSELFYKITFDSARNLKLSLPDTVKLLFAQGVAVWDASVSCWTYKRIYTSGRPTTVIPCLFANTTAEAWMGPYQGRGLINGSHWQPYIATPPFSEYPSGHSTFTAASAVVLQRFLKSDVYHGNPVVVPEGASFREPKITNTSDPRYIAGVTDKPNTGPGTPGYVPATNITLTWKTYSEAAVAAGESRIHAGFHIKSGNEDALAAGSEIGEKVWLVCTSLWDPPASSSQGSKNSGDDDVGGKIAGAVIGSIVGTLIVSALVVVAVLYIRNKGKHGHRGYSSDYVAYSS</sequence>
<evidence type="ECO:0000259" key="6">
    <source>
        <dbReference type="Pfam" id="PF21167"/>
    </source>
</evidence>
<dbReference type="OrthoDB" id="9997027at2759"/>
<keyword evidence="2" id="KW-0863">Zinc-finger</keyword>
<evidence type="ECO:0000256" key="4">
    <source>
        <dbReference type="SAM" id="Phobius"/>
    </source>
</evidence>
<dbReference type="InterPro" id="IPR055161">
    <property type="entry name" value="NapH1-like_2nd"/>
</dbReference>
<organism evidence="8 9">
    <name type="scientific">Acanthamoeba castellanii (strain ATCC 30010 / Neff)</name>
    <dbReference type="NCBI Taxonomy" id="1257118"/>
    <lineage>
        <taxon>Eukaryota</taxon>
        <taxon>Amoebozoa</taxon>
        <taxon>Discosea</taxon>
        <taxon>Longamoebia</taxon>
        <taxon>Centramoebida</taxon>
        <taxon>Acanthamoebidae</taxon>
        <taxon>Acanthamoeba</taxon>
    </lineage>
</organism>
<dbReference type="InterPro" id="IPR019787">
    <property type="entry name" value="Znf_PHD-finger"/>
</dbReference>
<feature type="transmembrane region" description="Helical" evidence="4">
    <location>
        <begin position="46"/>
        <end position="65"/>
    </location>
</feature>
<keyword evidence="4" id="KW-0812">Transmembrane</keyword>
<evidence type="ECO:0000256" key="2">
    <source>
        <dbReference type="ARBA" id="ARBA00022771"/>
    </source>
</evidence>
<dbReference type="Proteomes" id="UP000011083">
    <property type="component" value="Unassembled WGS sequence"/>
</dbReference>
<evidence type="ECO:0000256" key="1">
    <source>
        <dbReference type="ARBA" id="ARBA00022723"/>
    </source>
</evidence>
<accession>L8H2B2</accession>
<dbReference type="InterPro" id="IPR013083">
    <property type="entry name" value="Znf_RING/FYVE/PHD"/>
</dbReference>
<reference evidence="8 9" key="1">
    <citation type="journal article" date="2013" name="Genome Biol.">
        <title>Genome of Acanthamoeba castellanii highlights extensive lateral gene transfer and early evolution of tyrosine kinase signaling.</title>
        <authorList>
            <person name="Clarke M."/>
            <person name="Lohan A.J."/>
            <person name="Liu B."/>
            <person name="Lagkouvardos I."/>
            <person name="Roy S."/>
            <person name="Zafar N."/>
            <person name="Bertelli C."/>
            <person name="Schilde C."/>
            <person name="Kianianmomeni A."/>
            <person name="Burglin T.R."/>
            <person name="Frech C."/>
            <person name="Turcotte B."/>
            <person name="Kopec K.O."/>
            <person name="Synnott J.M."/>
            <person name="Choo C."/>
            <person name="Paponov I."/>
            <person name="Finkler A."/>
            <person name="Soon Heng Tan C."/>
            <person name="Hutchins A.P."/>
            <person name="Weinmeier T."/>
            <person name="Rattei T."/>
            <person name="Chu J.S."/>
            <person name="Gimenez G."/>
            <person name="Irimia M."/>
            <person name="Rigden D.J."/>
            <person name="Fitzpatrick D.A."/>
            <person name="Lorenzo-Morales J."/>
            <person name="Bateman A."/>
            <person name="Chiu C.H."/>
            <person name="Tang P."/>
            <person name="Hegemann P."/>
            <person name="Fromm H."/>
            <person name="Raoult D."/>
            <person name="Greub G."/>
            <person name="Miranda-Saavedra D."/>
            <person name="Chen N."/>
            <person name="Nash P."/>
            <person name="Ginger M.L."/>
            <person name="Horn M."/>
            <person name="Schaap P."/>
            <person name="Caler L."/>
            <person name="Loftus B."/>
        </authorList>
    </citation>
    <scope>NUCLEOTIDE SEQUENCE [LARGE SCALE GENOMIC DNA]</scope>
    <source>
        <strain evidence="8 9">Neff</strain>
    </source>
</reference>
<dbReference type="SUPFAM" id="SSF57903">
    <property type="entry name" value="FYVE/PHD zinc finger"/>
    <property type="match status" value="1"/>
</dbReference>
<feature type="domain" description="DUF6851" evidence="6">
    <location>
        <begin position="112"/>
        <end position="237"/>
    </location>
</feature>
<dbReference type="Pfam" id="PF00628">
    <property type="entry name" value="PHD"/>
    <property type="match status" value="1"/>
</dbReference>
<keyword evidence="4" id="KW-0472">Membrane</keyword>
<proteinExistence type="predicted"/>
<dbReference type="Pfam" id="PF22778">
    <property type="entry name" value="VCPO_2nd"/>
    <property type="match status" value="1"/>
</dbReference>